<evidence type="ECO:0008006" key="4">
    <source>
        <dbReference type="Google" id="ProtNLM"/>
    </source>
</evidence>
<sequence length="260" mass="28037">MSGTRSAIASTLGCLTLAATLGCARNVIRVDTEPAGAEVTVNGETSRDQRWSVSDDDPTALRAKWPDGREVAAQVYVDRDAKITLRRDGEPGQVVGARVVGMAPSPPPGPAPTDPGAAPNPELGGPLPPPPSTITPGPGDPMAKARKLYDEGQKAYELTDFDVAIQKFRAAYELIRSSNDPAAPEVLGAVIFNLAVVYERSYEVTPDPERLRRARVMYRQYDEQMASIQANWAKSSEHADVLARIRALEARLAPQPQPQK</sequence>
<name>A0ABY7H776_9BACT</name>
<dbReference type="EMBL" id="CP114040">
    <property type="protein sequence ID" value="WAS95131.1"/>
    <property type="molecule type" value="Genomic_DNA"/>
</dbReference>
<feature type="compositionally biased region" description="Pro residues" evidence="1">
    <location>
        <begin position="104"/>
        <end position="113"/>
    </location>
</feature>
<dbReference type="PROSITE" id="PS51257">
    <property type="entry name" value="PROKAR_LIPOPROTEIN"/>
    <property type="match status" value="1"/>
</dbReference>
<evidence type="ECO:0000313" key="3">
    <source>
        <dbReference type="Proteomes" id="UP001164459"/>
    </source>
</evidence>
<feature type="region of interest" description="Disordered" evidence="1">
    <location>
        <begin position="98"/>
        <end position="143"/>
    </location>
</feature>
<dbReference type="Proteomes" id="UP001164459">
    <property type="component" value="Chromosome"/>
</dbReference>
<evidence type="ECO:0000256" key="1">
    <source>
        <dbReference type="SAM" id="MobiDB-lite"/>
    </source>
</evidence>
<keyword evidence="3" id="KW-1185">Reference proteome</keyword>
<reference evidence="2" key="1">
    <citation type="submission" date="2022-11" db="EMBL/GenBank/DDBJ databases">
        <title>Minimal conservation of predation-associated metabolite biosynthetic gene clusters underscores biosynthetic potential of Myxococcota including descriptions for ten novel species: Archangium lansinium sp. nov., Myxococcus landrumus sp. nov., Nannocystis bai.</title>
        <authorList>
            <person name="Ahearne A."/>
            <person name="Stevens C."/>
            <person name="Dowd S."/>
        </authorList>
    </citation>
    <scope>NUCLEOTIDE SEQUENCE</scope>
    <source>
        <strain evidence="2">Fl3</strain>
    </source>
</reference>
<protein>
    <recommendedName>
        <fullName evidence="4">Tetratricopeptide repeat protein</fullName>
    </recommendedName>
</protein>
<accession>A0ABY7H776</accession>
<feature type="compositionally biased region" description="Low complexity" evidence="1">
    <location>
        <begin position="114"/>
        <end position="125"/>
    </location>
</feature>
<proteinExistence type="predicted"/>
<dbReference type="RefSeq" id="WP_269037463.1">
    <property type="nucleotide sequence ID" value="NZ_CP114040.1"/>
</dbReference>
<evidence type="ECO:0000313" key="2">
    <source>
        <dbReference type="EMBL" id="WAS95131.1"/>
    </source>
</evidence>
<gene>
    <name evidence="2" type="ORF">O0S08_03130</name>
</gene>
<organism evidence="2 3">
    <name type="scientific">Nannocystis punicea</name>
    <dbReference type="NCBI Taxonomy" id="2995304"/>
    <lineage>
        <taxon>Bacteria</taxon>
        <taxon>Pseudomonadati</taxon>
        <taxon>Myxococcota</taxon>
        <taxon>Polyangia</taxon>
        <taxon>Nannocystales</taxon>
        <taxon>Nannocystaceae</taxon>
        <taxon>Nannocystis</taxon>
    </lineage>
</organism>